<dbReference type="EMBL" id="JADCTT010000003">
    <property type="protein sequence ID" value="KAF9754938.1"/>
    <property type="molecule type" value="Genomic_DNA"/>
</dbReference>
<reference evidence="1" key="1">
    <citation type="submission" date="2020-10" db="EMBL/GenBank/DDBJ databases">
        <title>High-Quality Genome Resource of Clonostachys rosea strain S41 by Oxford Nanopore Long-Read Sequencing.</title>
        <authorList>
            <person name="Wang H."/>
        </authorList>
    </citation>
    <scope>NUCLEOTIDE SEQUENCE</scope>
    <source>
        <strain evidence="1">S41</strain>
    </source>
</reference>
<proteinExistence type="predicted"/>
<dbReference type="Proteomes" id="UP000616885">
    <property type="component" value="Unassembled WGS sequence"/>
</dbReference>
<dbReference type="AlphaFoldDB" id="A0A8H7TSJ5"/>
<evidence type="ECO:0000313" key="2">
    <source>
        <dbReference type="Proteomes" id="UP000616885"/>
    </source>
</evidence>
<accession>A0A8H7TSJ5</accession>
<organism evidence="1 2">
    <name type="scientific">Bionectria ochroleuca</name>
    <name type="common">Gliocladium roseum</name>
    <dbReference type="NCBI Taxonomy" id="29856"/>
    <lineage>
        <taxon>Eukaryota</taxon>
        <taxon>Fungi</taxon>
        <taxon>Dikarya</taxon>
        <taxon>Ascomycota</taxon>
        <taxon>Pezizomycotina</taxon>
        <taxon>Sordariomycetes</taxon>
        <taxon>Hypocreomycetidae</taxon>
        <taxon>Hypocreales</taxon>
        <taxon>Bionectriaceae</taxon>
        <taxon>Clonostachys</taxon>
    </lineage>
</organism>
<gene>
    <name evidence="1" type="ORF">IM811_010379</name>
</gene>
<comment type="caution">
    <text evidence="1">The sequence shown here is derived from an EMBL/GenBank/DDBJ whole genome shotgun (WGS) entry which is preliminary data.</text>
</comment>
<evidence type="ECO:0000313" key="1">
    <source>
        <dbReference type="EMBL" id="KAF9754938.1"/>
    </source>
</evidence>
<protein>
    <submittedName>
        <fullName evidence="1">Uncharacterized protein</fullName>
    </submittedName>
</protein>
<sequence length="88" mass="10031">MEGDDSQDSKQLKPRFINPPILPPILRRLRAKIRAILAEEVGADWMVARTSQQTLKKKTLSSSLEFWPTLTRPIRDTATLGFTEDLHS</sequence>
<name>A0A8H7TSJ5_BIOOC</name>